<evidence type="ECO:0000256" key="2">
    <source>
        <dbReference type="ARBA" id="ARBA00004496"/>
    </source>
</evidence>
<dbReference type="GO" id="GO:0005829">
    <property type="term" value="C:cytosol"/>
    <property type="evidence" value="ECO:0007669"/>
    <property type="project" value="UniProtKB-ARBA"/>
</dbReference>
<dbReference type="EMBL" id="CP015519">
    <property type="protein sequence ID" value="APG28912.1"/>
    <property type="molecule type" value="Genomic_DNA"/>
</dbReference>
<comment type="similarity">
    <text evidence="8">Belongs to the RNR ribonuclease family. RNase R subfamily.</text>
</comment>
<dbReference type="SMART" id="SM00357">
    <property type="entry name" value="CSP"/>
    <property type="match status" value="1"/>
</dbReference>
<evidence type="ECO:0000256" key="7">
    <source>
        <dbReference type="ARBA" id="ARBA00022884"/>
    </source>
</evidence>
<reference evidence="10 11" key="1">
    <citation type="journal article" date="2017" name="Genome Announc.">
        <title>Complete Genome Sequences of Two Acetylene-Fermenting Pelobacter acetylenicus Strains.</title>
        <authorList>
            <person name="Sutton J.M."/>
            <person name="Baesman S.M."/>
            <person name="Fierst J.L."/>
            <person name="Poret-Peterson A.T."/>
            <person name="Oremland R.S."/>
            <person name="Dunlap D.S."/>
            <person name="Akob D.M."/>
        </authorList>
    </citation>
    <scope>NUCLEOTIDE SEQUENCE [LARGE SCALE GENOMIC DNA]</scope>
    <source>
        <strain evidence="10 11">SFB93</strain>
    </source>
</reference>
<dbReference type="Pfam" id="PF08206">
    <property type="entry name" value="OB_RNB"/>
    <property type="match status" value="1"/>
</dbReference>
<dbReference type="AlphaFoldDB" id="A0A1L3GSL0"/>
<gene>
    <name evidence="8" type="primary">rnr</name>
    <name evidence="10" type="ORF">A7E78_14390</name>
</gene>
<dbReference type="NCBIfam" id="TIGR00358">
    <property type="entry name" value="3_prime_RNase"/>
    <property type="match status" value="1"/>
</dbReference>
<accession>A0A1L3GSL0</accession>
<organism evidence="10 11">
    <name type="scientific">Syntrophotalea acetylenivorans</name>
    <dbReference type="NCBI Taxonomy" id="1842532"/>
    <lineage>
        <taxon>Bacteria</taxon>
        <taxon>Pseudomonadati</taxon>
        <taxon>Thermodesulfobacteriota</taxon>
        <taxon>Desulfuromonadia</taxon>
        <taxon>Desulfuromonadales</taxon>
        <taxon>Syntrophotaleaceae</taxon>
        <taxon>Syntrophotalea</taxon>
    </lineage>
</organism>
<dbReference type="Proteomes" id="UP000182517">
    <property type="component" value="Chromosome"/>
</dbReference>
<dbReference type="EC" id="3.1.13.1" evidence="8"/>
<dbReference type="Pfam" id="PF00575">
    <property type="entry name" value="S1"/>
    <property type="match status" value="1"/>
</dbReference>
<keyword evidence="3 8" id="KW-0963">Cytoplasm</keyword>
<dbReference type="InterPro" id="IPR004476">
    <property type="entry name" value="RNase_II/RNase_R"/>
</dbReference>
<dbReference type="InterPro" id="IPR011805">
    <property type="entry name" value="RNase_R"/>
</dbReference>
<evidence type="ECO:0000313" key="11">
    <source>
        <dbReference type="Proteomes" id="UP000182517"/>
    </source>
</evidence>
<dbReference type="Gene3D" id="2.40.50.140">
    <property type="entry name" value="Nucleic acid-binding proteins"/>
    <property type="match status" value="2"/>
</dbReference>
<dbReference type="CDD" id="cd04471">
    <property type="entry name" value="S1_RNase_R"/>
    <property type="match status" value="1"/>
</dbReference>
<name>A0A1L3GSL0_9BACT</name>
<dbReference type="PROSITE" id="PS50126">
    <property type="entry name" value="S1"/>
    <property type="match status" value="1"/>
</dbReference>
<sequence length="709" mass="80707">MSLSPDELLAHLKKHPGRSLSVREILAAFPLPRHERQAARLLIENLADDGLLQRVKGNRYRLVRNAVLLQGKVTVHRAGYGFVVLDDKDKEDVFVPARHLGAVMDGDRVAVRIVRSERYGRPGRSEGRIVQVLDRAHHELLGRYELHHRQAFVVPADPRLSQPIQLSTPSSVPVNPGQIVVLRLDSYPTASRPPFGTILRVLGDADDPAVEIAAAVYKYGLPADFEPEVLAAASALPSVVRPEDRQGREDLRELPLVTIDGETAMDFDDAVAVRPEEQGKIRLWVAIADVGYYVKSGSPIDQEALERSTSVYFPGHCIPMLPESLSNEICSLKPQQDRLAMVAEMLFDTEGQRLESRFYPAVIRSQARLTYTEVKDYLQAERTQEPSKQDELLGHLQVMEALAQRLSVMRRRRGSLDFDLPEAEVVLGLRGRPEDIVRAERNMAHRIIEEFMLAANEAVATFLHERQEPLLFRIHEEPELEKLQAFQEFVAYLNYGLVIDGQSGTAHQLQKLLSQVAGRPEERMINQVLLRSMKQARYDAKNVGHFGLAAELYCHFTSPIRRYPDLVVHRILREVLTSEKKSAQRSSWWQRQLPAIAEQCSVNERRAMEAERDIIDLKKCQFMADRVGEEFQGNVSGVQPFGVFIELQQVFVEGLVPVASLDDDFYQYEEHLHRLIGQRRRKIFQIGMEVSVRLRHVDLDRRQIDFELV</sequence>
<dbReference type="STRING" id="1842532.A7E78_14390"/>
<comment type="catalytic activity">
    <reaction evidence="1 8">
        <text>Exonucleolytic cleavage in the 3'- to 5'-direction to yield nucleoside 5'-phosphates.</text>
        <dbReference type="EC" id="3.1.13.1"/>
    </reaction>
</comment>
<evidence type="ECO:0000256" key="4">
    <source>
        <dbReference type="ARBA" id="ARBA00022722"/>
    </source>
</evidence>
<evidence type="ECO:0000256" key="5">
    <source>
        <dbReference type="ARBA" id="ARBA00022801"/>
    </source>
</evidence>
<dbReference type="GO" id="GO:0008859">
    <property type="term" value="F:exoribonuclease II activity"/>
    <property type="evidence" value="ECO:0007669"/>
    <property type="project" value="UniProtKB-UniRule"/>
</dbReference>
<dbReference type="SUPFAM" id="SSF50249">
    <property type="entry name" value="Nucleic acid-binding proteins"/>
    <property type="match status" value="4"/>
</dbReference>
<dbReference type="GO" id="GO:0006402">
    <property type="term" value="P:mRNA catabolic process"/>
    <property type="evidence" value="ECO:0007669"/>
    <property type="project" value="TreeGrafter"/>
</dbReference>
<dbReference type="InterPro" id="IPR003029">
    <property type="entry name" value="S1_domain"/>
</dbReference>
<evidence type="ECO:0000256" key="1">
    <source>
        <dbReference type="ARBA" id="ARBA00001849"/>
    </source>
</evidence>
<dbReference type="SMART" id="SM00955">
    <property type="entry name" value="RNB"/>
    <property type="match status" value="1"/>
</dbReference>
<dbReference type="InterPro" id="IPR012340">
    <property type="entry name" value="NA-bd_OB-fold"/>
</dbReference>
<protein>
    <recommendedName>
        <fullName evidence="8">Ribonuclease R</fullName>
        <shortName evidence="8">RNase R</shortName>
        <ecNumber evidence="8">3.1.13.1</ecNumber>
    </recommendedName>
</protein>
<dbReference type="Pfam" id="PF00773">
    <property type="entry name" value="RNB"/>
    <property type="match status" value="1"/>
</dbReference>
<dbReference type="InterPro" id="IPR040476">
    <property type="entry name" value="CSD2"/>
</dbReference>
<dbReference type="NCBIfam" id="TIGR02063">
    <property type="entry name" value="RNase_R"/>
    <property type="match status" value="1"/>
</dbReference>
<dbReference type="OrthoDB" id="9764149at2"/>
<dbReference type="GO" id="GO:0003723">
    <property type="term" value="F:RNA binding"/>
    <property type="evidence" value="ECO:0007669"/>
    <property type="project" value="UniProtKB-UniRule"/>
</dbReference>
<evidence type="ECO:0000256" key="8">
    <source>
        <dbReference type="HAMAP-Rule" id="MF_01895"/>
    </source>
</evidence>
<dbReference type="InterPro" id="IPR013223">
    <property type="entry name" value="RNase_B_OB_dom"/>
</dbReference>
<keyword evidence="11" id="KW-1185">Reference proteome</keyword>
<keyword evidence="4 8" id="KW-0540">Nuclease</keyword>
<evidence type="ECO:0000256" key="6">
    <source>
        <dbReference type="ARBA" id="ARBA00022839"/>
    </source>
</evidence>
<dbReference type="SMART" id="SM00316">
    <property type="entry name" value="S1"/>
    <property type="match status" value="1"/>
</dbReference>
<keyword evidence="7 8" id="KW-0694">RNA-binding</keyword>
<dbReference type="PANTHER" id="PTHR23355">
    <property type="entry name" value="RIBONUCLEASE"/>
    <property type="match status" value="1"/>
</dbReference>
<evidence type="ECO:0000256" key="3">
    <source>
        <dbReference type="ARBA" id="ARBA00022490"/>
    </source>
</evidence>
<dbReference type="RefSeq" id="WP_072284934.1">
    <property type="nucleotide sequence ID" value="NZ_CP015519.1"/>
</dbReference>
<feature type="domain" description="S1 motif" evidence="9">
    <location>
        <begin position="628"/>
        <end position="709"/>
    </location>
</feature>
<dbReference type="KEGG" id="pef:A7E78_14390"/>
<dbReference type="Pfam" id="PF17876">
    <property type="entry name" value="CSD2"/>
    <property type="match status" value="1"/>
</dbReference>
<dbReference type="HAMAP" id="MF_01895">
    <property type="entry name" value="RNase_R"/>
    <property type="match status" value="1"/>
</dbReference>
<dbReference type="InterPro" id="IPR050180">
    <property type="entry name" value="RNR_Ribonuclease"/>
</dbReference>
<dbReference type="InterPro" id="IPR001900">
    <property type="entry name" value="RNase_II/R"/>
</dbReference>
<keyword evidence="6 8" id="KW-0269">Exonuclease</keyword>
<dbReference type="PANTHER" id="PTHR23355:SF9">
    <property type="entry name" value="DIS3-LIKE EXONUCLEASE 2"/>
    <property type="match status" value="1"/>
</dbReference>
<proteinExistence type="inferred from homology"/>
<dbReference type="InterPro" id="IPR011129">
    <property type="entry name" value="CSD"/>
</dbReference>
<keyword evidence="5 8" id="KW-0378">Hydrolase</keyword>
<evidence type="ECO:0000259" key="9">
    <source>
        <dbReference type="PROSITE" id="PS50126"/>
    </source>
</evidence>
<comment type="subcellular location">
    <subcellularLocation>
        <location evidence="2 8">Cytoplasm</location>
    </subcellularLocation>
</comment>
<evidence type="ECO:0000313" key="10">
    <source>
        <dbReference type="EMBL" id="APG28912.1"/>
    </source>
</evidence>
<comment type="function">
    <text evidence="8">3'-5' exoribonuclease that releases 5'-nucleoside monophosphates and is involved in maturation of structured RNAs.</text>
</comment>